<dbReference type="AlphaFoldDB" id="A0AA87WBC4"/>
<dbReference type="EMBL" id="BMHC01000031">
    <property type="protein sequence ID" value="GGI33497.1"/>
    <property type="molecule type" value="Genomic_DNA"/>
</dbReference>
<dbReference type="Proteomes" id="UP000625079">
    <property type="component" value="Unassembled WGS sequence"/>
</dbReference>
<evidence type="ECO:0000313" key="2">
    <source>
        <dbReference type="Proteomes" id="UP000625079"/>
    </source>
</evidence>
<sequence>MITKIRANGSSDINMLLVSPAPAAWAYAGVISIRTILVETGEAGQALTATGSVKFARTIATTAPIATLPDRPFGHLAARHQAR</sequence>
<gene>
    <name evidence="1" type="ORF">GCM10010987_74680</name>
</gene>
<name>A0AA87WBC4_9BRAD</name>
<protein>
    <submittedName>
        <fullName evidence="1">Uncharacterized protein</fullName>
    </submittedName>
</protein>
<proteinExistence type="predicted"/>
<comment type="caution">
    <text evidence="1">The sequence shown here is derived from an EMBL/GenBank/DDBJ whole genome shotgun (WGS) entry which is preliminary data.</text>
</comment>
<reference evidence="1" key="1">
    <citation type="journal article" date="2014" name="Int. J. Syst. Evol. Microbiol.">
        <title>Complete genome sequence of Corynebacterium casei LMG S-19264T (=DSM 44701T), isolated from a smear-ripened cheese.</title>
        <authorList>
            <consortium name="US DOE Joint Genome Institute (JGI-PGF)"/>
            <person name="Walter F."/>
            <person name="Albersmeier A."/>
            <person name="Kalinowski J."/>
            <person name="Ruckert C."/>
        </authorList>
    </citation>
    <scope>NUCLEOTIDE SEQUENCE</scope>
    <source>
        <strain evidence="1">CGMCC 1.15034</strain>
    </source>
</reference>
<organism evidence="1 2">
    <name type="scientific">Bradyrhizobium guangdongense</name>
    <dbReference type="NCBI Taxonomy" id="1325090"/>
    <lineage>
        <taxon>Bacteria</taxon>
        <taxon>Pseudomonadati</taxon>
        <taxon>Pseudomonadota</taxon>
        <taxon>Alphaproteobacteria</taxon>
        <taxon>Hyphomicrobiales</taxon>
        <taxon>Nitrobacteraceae</taxon>
        <taxon>Bradyrhizobium</taxon>
    </lineage>
</organism>
<accession>A0AA87WBC4</accession>
<reference evidence="1" key="2">
    <citation type="submission" date="2022-12" db="EMBL/GenBank/DDBJ databases">
        <authorList>
            <person name="Sun Q."/>
            <person name="Zhou Y."/>
        </authorList>
    </citation>
    <scope>NUCLEOTIDE SEQUENCE</scope>
    <source>
        <strain evidence="1">CGMCC 1.15034</strain>
    </source>
</reference>
<evidence type="ECO:0000313" key="1">
    <source>
        <dbReference type="EMBL" id="GGI33497.1"/>
    </source>
</evidence>